<dbReference type="HOGENOM" id="CLU_1337713_0_0_1"/>
<protein>
    <submittedName>
        <fullName evidence="2">Predicted protein</fullName>
    </submittedName>
</protein>
<evidence type="ECO:0000313" key="2">
    <source>
        <dbReference type="EMBL" id="CBX91537.1"/>
    </source>
</evidence>
<feature type="region of interest" description="Disordered" evidence="1">
    <location>
        <begin position="1"/>
        <end position="78"/>
    </location>
</feature>
<dbReference type="eggNOG" id="KOG3933">
    <property type="taxonomic scope" value="Eukaryota"/>
</dbReference>
<dbReference type="Proteomes" id="UP000002668">
    <property type="component" value="Genome"/>
</dbReference>
<gene>
    <name evidence="2" type="ORF">LEMA_P070450.1</name>
</gene>
<name>E4ZJA6_LEPMJ</name>
<feature type="compositionally biased region" description="Low complexity" evidence="1">
    <location>
        <begin position="46"/>
        <end position="64"/>
    </location>
</feature>
<dbReference type="STRING" id="985895.E4ZJA6"/>
<evidence type="ECO:0000256" key="1">
    <source>
        <dbReference type="SAM" id="MobiDB-lite"/>
    </source>
</evidence>
<dbReference type="OrthoDB" id="283424at2759"/>
<reference evidence="3" key="1">
    <citation type="journal article" date="2011" name="Nat. Commun.">
        <title>Effector diversification within compartments of the Leptosphaeria maculans genome affected by Repeat-Induced Point mutations.</title>
        <authorList>
            <person name="Rouxel T."/>
            <person name="Grandaubert J."/>
            <person name="Hane J.K."/>
            <person name="Hoede C."/>
            <person name="van de Wouw A.P."/>
            <person name="Couloux A."/>
            <person name="Dominguez V."/>
            <person name="Anthouard V."/>
            <person name="Bally P."/>
            <person name="Bourras S."/>
            <person name="Cozijnsen A.J."/>
            <person name="Ciuffetti L.M."/>
            <person name="Degrave A."/>
            <person name="Dilmaghani A."/>
            <person name="Duret L."/>
            <person name="Fudal I."/>
            <person name="Goodwin S.B."/>
            <person name="Gout L."/>
            <person name="Glaser N."/>
            <person name="Linglin J."/>
            <person name="Kema G.H.J."/>
            <person name="Lapalu N."/>
            <person name="Lawrence C.B."/>
            <person name="May K."/>
            <person name="Meyer M."/>
            <person name="Ollivier B."/>
            <person name="Poulain J."/>
            <person name="Schoch C.L."/>
            <person name="Simon A."/>
            <person name="Spatafora J.W."/>
            <person name="Stachowiak A."/>
            <person name="Turgeon B.G."/>
            <person name="Tyler B.M."/>
            <person name="Vincent D."/>
            <person name="Weissenbach J."/>
            <person name="Amselem J."/>
            <person name="Quesneville H."/>
            <person name="Oliver R.P."/>
            <person name="Wincker P."/>
            <person name="Balesdent M.-H."/>
            <person name="Howlett B.J."/>
        </authorList>
    </citation>
    <scope>NUCLEOTIDE SEQUENCE [LARGE SCALE GENOMIC DNA]</scope>
    <source>
        <strain evidence="3">JN3 / isolate v23.1.3 / race Av1-4-5-6-7-8</strain>
    </source>
</reference>
<organism evidence="3">
    <name type="scientific">Leptosphaeria maculans (strain JN3 / isolate v23.1.3 / race Av1-4-5-6-7-8)</name>
    <name type="common">Blackleg fungus</name>
    <name type="synonym">Phoma lingam</name>
    <dbReference type="NCBI Taxonomy" id="985895"/>
    <lineage>
        <taxon>Eukaryota</taxon>
        <taxon>Fungi</taxon>
        <taxon>Dikarya</taxon>
        <taxon>Ascomycota</taxon>
        <taxon>Pezizomycotina</taxon>
        <taxon>Dothideomycetes</taxon>
        <taxon>Pleosporomycetidae</taxon>
        <taxon>Pleosporales</taxon>
        <taxon>Pleosporineae</taxon>
        <taxon>Leptosphaeriaceae</taxon>
        <taxon>Plenodomus</taxon>
        <taxon>Plenodomus lingam/Leptosphaeria maculans species complex</taxon>
    </lineage>
</organism>
<accession>E4ZJA6</accession>
<dbReference type="EMBL" id="FP929072">
    <property type="protein sequence ID" value="CBX91537.1"/>
    <property type="molecule type" value="Genomic_DNA"/>
</dbReference>
<keyword evidence="3" id="KW-1185">Reference proteome</keyword>
<dbReference type="InParanoid" id="E4ZJA6"/>
<sequence>MASIPRRLLLQSRQGPLRIRAPQRISQWQRPLSITAPRCADEDAKTGAATPTANTSPTNASTGAEKPSAAQKKAPLTEAEREAAMLDTLHANLAELDPTVVADAIRKGKQGVPFGTGFELETDEDFDIEEEDKRKVKTGFWAEGDETMGVDEDYFGDDLTSHGHGELQKQRDIREYARLIAWELPLLSRTSYHPRLPSHISQSTK</sequence>
<proteinExistence type="predicted"/>
<dbReference type="AlphaFoldDB" id="E4ZJA6"/>
<dbReference type="VEuPathDB" id="FungiDB:LEMA_P070450.1"/>
<evidence type="ECO:0000313" key="3">
    <source>
        <dbReference type="Proteomes" id="UP000002668"/>
    </source>
</evidence>
<dbReference type="GeneID" id="13288305"/>